<accession>A0A1M7XZ02</accession>
<dbReference type="GO" id="GO:0005886">
    <property type="term" value="C:plasma membrane"/>
    <property type="evidence" value="ECO:0007669"/>
    <property type="project" value="TreeGrafter"/>
</dbReference>
<keyword evidence="1" id="KW-1133">Transmembrane helix</keyword>
<sequence>MNIISMLLAILAGVLTTIEATINSQLGKYLTPSIATLHSLMTGLSFILLINLVLGNLPRYSKITTVRPIWLIGGFFGASIIYLSARSIPSLGISNALILILAGQLTSSLVMDVFLNDAQISLKKMGGMILFLVGTIMFLKD</sequence>
<feature type="transmembrane region" description="Helical" evidence="1">
    <location>
        <begin position="36"/>
        <end position="57"/>
    </location>
</feature>
<dbReference type="PANTHER" id="PTHR34821:SF2">
    <property type="entry name" value="INNER MEMBRANE PROTEIN YDCZ"/>
    <property type="match status" value="1"/>
</dbReference>
<evidence type="ECO:0000256" key="1">
    <source>
        <dbReference type="SAM" id="Phobius"/>
    </source>
</evidence>
<dbReference type="InterPro" id="IPR006750">
    <property type="entry name" value="YdcZ"/>
</dbReference>
<dbReference type="RefSeq" id="WP_073587272.1">
    <property type="nucleotide sequence ID" value="NZ_FRFD01000003.1"/>
</dbReference>
<dbReference type="PANTHER" id="PTHR34821">
    <property type="entry name" value="INNER MEMBRANE PROTEIN YDCZ"/>
    <property type="match status" value="1"/>
</dbReference>
<feature type="transmembrane region" description="Helical" evidence="1">
    <location>
        <begin position="91"/>
        <end position="115"/>
    </location>
</feature>
<name>A0A1M7XZ02_9FIRM</name>
<dbReference type="Proteomes" id="UP000184612">
    <property type="component" value="Unassembled WGS sequence"/>
</dbReference>
<organism evidence="2 3">
    <name type="scientific">Anaerocolumna xylanovorans DSM 12503</name>
    <dbReference type="NCBI Taxonomy" id="1121345"/>
    <lineage>
        <taxon>Bacteria</taxon>
        <taxon>Bacillati</taxon>
        <taxon>Bacillota</taxon>
        <taxon>Clostridia</taxon>
        <taxon>Lachnospirales</taxon>
        <taxon>Lachnospiraceae</taxon>
        <taxon>Anaerocolumna</taxon>
    </lineage>
</organism>
<proteinExistence type="predicted"/>
<protein>
    <submittedName>
        <fullName evidence="2">Transporter family-2 protein</fullName>
    </submittedName>
</protein>
<feature type="transmembrane region" description="Helical" evidence="1">
    <location>
        <begin position="69"/>
        <end position="85"/>
    </location>
</feature>
<dbReference type="AlphaFoldDB" id="A0A1M7XZ02"/>
<reference evidence="2 3" key="1">
    <citation type="submission" date="2016-12" db="EMBL/GenBank/DDBJ databases">
        <authorList>
            <person name="Song W.-J."/>
            <person name="Kurnit D.M."/>
        </authorList>
    </citation>
    <scope>NUCLEOTIDE SEQUENCE [LARGE SCALE GENOMIC DNA]</scope>
    <source>
        <strain evidence="2 3">DSM 12503</strain>
    </source>
</reference>
<evidence type="ECO:0000313" key="3">
    <source>
        <dbReference type="Proteomes" id="UP000184612"/>
    </source>
</evidence>
<evidence type="ECO:0000313" key="2">
    <source>
        <dbReference type="EMBL" id="SHO44373.1"/>
    </source>
</evidence>
<dbReference type="OrthoDB" id="1752174at2"/>
<feature type="transmembrane region" description="Helical" evidence="1">
    <location>
        <begin position="122"/>
        <end position="139"/>
    </location>
</feature>
<keyword evidence="3" id="KW-1185">Reference proteome</keyword>
<keyword evidence="1" id="KW-0472">Membrane</keyword>
<dbReference type="STRING" id="1121345.SAMN02745217_00571"/>
<gene>
    <name evidence="2" type="ORF">SAMN02745217_00571</name>
</gene>
<keyword evidence="1" id="KW-0812">Transmembrane</keyword>
<dbReference type="EMBL" id="FRFD01000003">
    <property type="protein sequence ID" value="SHO44373.1"/>
    <property type="molecule type" value="Genomic_DNA"/>
</dbReference>
<dbReference type="Pfam" id="PF04657">
    <property type="entry name" value="DMT_YdcZ"/>
    <property type="match status" value="1"/>
</dbReference>